<evidence type="ECO:0000256" key="3">
    <source>
        <dbReference type="ARBA" id="ARBA00022475"/>
    </source>
</evidence>
<keyword evidence="3" id="KW-1003">Cell membrane</keyword>
<dbReference type="PROSITE" id="PS51013">
    <property type="entry name" value="PANNEXIN"/>
    <property type="match status" value="1"/>
</dbReference>
<keyword evidence="4 9" id="KW-0812">Transmembrane</keyword>
<dbReference type="GO" id="GO:0005921">
    <property type="term" value="C:gap junction"/>
    <property type="evidence" value="ECO:0007669"/>
    <property type="project" value="UniProtKB-UniRule"/>
</dbReference>
<organism evidence="12">
    <name type="scientific">Hymenolepis diminuta</name>
    <name type="common">Rat tapeworm</name>
    <dbReference type="NCBI Taxonomy" id="6216"/>
    <lineage>
        <taxon>Eukaryota</taxon>
        <taxon>Metazoa</taxon>
        <taxon>Spiralia</taxon>
        <taxon>Lophotrochozoa</taxon>
        <taxon>Platyhelminthes</taxon>
        <taxon>Cestoda</taxon>
        <taxon>Eucestoda</taxon>
        <taxon>Cyclophyllidea</taxon>
        <taxon>Hymenolepididae</taxon>
        <taxon>Hymenolepis</taxon>
    </lineage>
</organism>
<comment type="caution">
    <text evidence="9">Lacks conserved residue(s) required for the propagation of feature annotation.</text>
</comment>
<protein>
    <recommendedName>
        <fullName evidence="9">Innexin</fullName>
    </recommendedName>
</protein>
<evidence type="ECO:0000256" key="5">
    <source>
        <dbReference type="ARBA" id="ARBA00022989"/>
    </source>
</evidence>
<dbReference type="InterPro" id="IPR000990">
    <property type="entry name" value="Innexin"/>
</dbReference>
<evidence type="ECO:0000256" key="6">
    <source>
        <dbReference type="ARBA" id="ARBA00023065"/>
    </source>
</evidence>
<sequence length="314" mass="36037">MNLLNYVENYCWVQGTIPISYSCEMPSSDEEWAELENVKIFPFVLGLQCCLFYAPRLIWQTICYNRTGTDLENLVSQAMTAMYADEKGRQDAIENTATAIEDLLFQSQKRGRLNKRNALDGGRSGTDSEGENMLKRRGNYISLTYLFIKLLYLVNAVGQMFLMQHFLGFNTTTSPVSGLSALSNMINGHDWQMTQIFARVAFCHAELKILGVRANGVSAQFAPPVNMLNEKLYIFLWWWILAAAVITSIYLFTYIFRMCLKRREVDYVIKCIQFAEDAPRYNNIEDMDEFVCQFLGSDGMFLIRMVRLNAVIST</sequence>
<gene>
    <name evidence="9" type="primary">inx</name>
    <name evidence="10" type="ORF">HDID_LOCUS10699</name>
</gene>
<evidence type="ECO:0000313" key="12">
    <source>
        <dbReference type="WBParaSite" id="HDID_0001070101-mRNA-1"/>
    </source>
</evidence>
<keyword evidence="7 9" id="KW-0472">Membrane</keyword>
<evidence type="ECO:0000256" key="9">
    <source>
        <dbReference type="RuleBase" id="RU010713"/>
    </source>
</evidence>
<comment type="subcellular location">
    <subcellularLocation>
        <location evidence="1 9">Cell membrane</location>
        <topology evidence="1 9">Multi-pass membrane protein</topology>
    </subcellularLocation>
</comment>
<keyword evidence="6 9" id="KW-0406">Ion transport</keyword>
<dbReference type="AlphaFoldDB" id="A0A0R3SY56"/>
<comment type="similarity">
    <text evidence="9">Belongs to the pannexin family.</text>
</comment>
<dbReference type="GO" id="GO:0005243">
    <property type="term" value="F:gap junction channel activity"/>
    <property type="evidence" value="ECO:0007669"/>
    <property type="project" value="TreeGrafter"/>
</dbReference>
<keyword evidence="2 9" id="KW-0813">Transport</keyword>
<evidence type="ECO:0000256" key="7">
    <source>
        <dbReference type="ARBA" id="ARBA00023136"/>
    </source>
</evidence>
<comment type="function">
    <text evidence="9">Structural component of the gap junctions.</text>
</comment>
<dbReference type="PANTHER" id="PTHR11893:SF36">
    <property type="entry name" value="INNEXIN-5"/>
    <property type="match status" value="1"/>
</dbReference>
<name>A0A0R3SY56_HYMDI</name>
<dbReference type="OrthoDB" id="5867527at2759"/>
<dbReference type="EMBL" id="UYSG01011851">
    <property type="protein sequence ID" value="VDL63821.1"/>
    <property type="molecule type" value="Genomic_DNA"/>
</dbReference>
<dbReference type="WBParaSite" id="HDID_0001070101-mRNA-1">
    <property type="protein sequence ID" value="HDID_0001070101-mRNA-1"/>
    <property type="gene ID" value="HDID_0001070101"/>
</dbReference>
<accession>A0A0R3SY56</accession>
<keyword evidence="8 9" id="KW-0407">Ion channel</keyword>
<evidence type="ECO:0000256" key="8">
    <source>
        <dbReference type="ARBA" id="ARBA00023303"/>
    </source>
</evidence>
<reference evidence="12" key="1">
    <citation type="submission" date="2017-02" db="UniProtKB">
        <authorList>
            <consortium name="WormBaseParasite"/>
        </authorList>
    </citation>
    <scope>IDENTIFICATION</scope>
</reference>
<evidence type="ECO:0000313" key="11">
    <source>
        <dbReference type="Proteomes" id="UP000274504"/>
    </source>
</evidence>
<evidence type="ECO:0000313" key="10">
    <source>
        <dbReference type="EMBL" id="VDL63821.1"/>
    </source>
</evidence>
<dbReference type="PANTHER" id="PTHR11893">
    <property type="entry name" value="INNEXIN"/>
    <property type="match status" value="1"/>
</dbReference>
<reference evidence="10 11" key="2">
    <citation type="submission" date="2018-11" db="EMBL/GenBank/DDBJ databases">
        <authorList>
            <consortium name="Pathogen Informatics"/>
        </authorList>
    </citation>
    <scope>NUCLEOTIDE SEQUENCE [LARGE SCALE GENOMIC DNA]</scope>
</reference>
<proteinExistence type="inferred from homology"/>
<feature type="transmembrane region" description="Helical" evidence="9">
    <location>
        <begin position="236"/>
        <end position="256"/>
    </location>
</feature>
<evidence type="ECO:0000256" key="4">
    <source>
        <dbReference type="ARBA" id="ARBA00022692"/>
    </source>
</evidence>
<dbReference type="Proteomes" id="UP000274504">
    <property type="component" value="Unassembled WGS sequence"/>
</dbReference>
<evidence type="ECO:0000256" key="2">
    <source>
        <dbReference type="ARBA" id="ARBA00022448"/>
    </source>
</evidence>
<dbReference type="Pfam" id="PF00876">
    <property type="entry name" value="Innexin"/>
    <property type="match status" value="1"/>
</dbReference>
<dbReference type="GO" id="GO:0034220">
    <property type="term" value="P:monoatomic ion transmembrane transport"/>
    <property type="evidence" value="ECO:0007669"/>
    <property type="project" value="UniProtKB-KW"/>
</dbReference>
<evidence type="ECO:0000256" key="1">
    <source>
        <dbReference type="ARBA" id="ARBA00004651"/>
    </source>
</evidence>
<feature type="transmembrane region" description="Helical" evidence="9">
    <location>
        <begin position="143"/>
        <end position="162"/>
    </location>
</feature>
<dbReference type="GO" id="GO:0005886">
    <property type="term" value="C:plasma membrane"/>
    <property type="evidence" value="ECO:0007669"/>
    <property type="project" value="UniProtKB-SubCell"/>
</dbReference>
<keyword evidence="5 9" id="KW-1133">Transmembrane helix</keyword>
<dbReference type="PRINTS" id="PR01262">
    <property type="entry name" value="INNEXIN"/>
</dbReference>
<dbReference type="STRING" id="6216.A0A0R3SY56"/>